<dbReference type="PANTHER" id="PTHR43288">
    <property type="entry name" value="BIOTIN SYNTHASE-RELATED PROTEIN, RADICAL SAM SUPERFAMILY"/>
    <property type="match status" value="1"/>
</dbReference>
<dbReference type="PANTHER" id="PTHR43288:SF2">
    <property type="entry name" value="RADICAL SAM CORE DOMAIN-CONTAINING PROTEIN"/>
    <property type="match status" value="1"/>
</dbReference>
<feature type="domain" description="Elp3/MiaA/NifB-like radical SAM core" evidence="6">
    <location>
        <begin position="36"/>
        <end position="252"/>
    </location>
</feature>
<evidence type="ECO:0000313" key="8">
    <source>
        <dbReference type="Proteomes" id="UP000078532"/>
    </source>
</evidence>
<dbReference type="EMBL" id="LYVF01000021">
    <property type="protein sequence ID" value="OAT86350.1"/>
    <property type="molecule type" value="Genomic_DNA"/>
</dbReference>
<dbReference type="InterPro" id="IPR013785">
    <property type="entry name" value="Aldolase_TIM"/>
</dbReference>
<feature type="region of interest" description="Disordered" evidence="5">
    <location>
        <begin position="76"/>
        <end position="96"/>
    </location>
</feature>
<organism evidence="7 8">
    <name type="scientific">Desulfotomaculum copahuensis</name>
    <dbReference type="NCBI Taxonomy" id="1838280"/>
    <lineage>
        <taxon>Bacteria</taxon>
        <taxon>Bacillati</taxon>
        <taxon>Bacillota</taxon>
        <taxon>Clostridia</taxon>
        <taxon>Eubacteriales</taxon>
        <taxon>Desulfotomaculaceae</taxon>
        <taxon>Desulfotomaculum</taxon>
    </lineage>
</organism>
<dbReference type="GO" id="GO:0051536">
    <property type="term" value="F:iron-sulfur cluster binding"/>
    <property type="evidence" value="ECO:0007669"/>
    <property type="project" value="UniProtKB-KW"/>
</dbReference>
<sequence length="317" mass="34456">MLVNTGQSLSSLLRQAQEVRRRNFPAAVQFDRPLATRAVSVTGRHCALNCAHCGGHFLRGMLSPAELENALAGRAAGTQNAAGGHGPEPPAGGPAAAGWRSLLVSGGCDRQGRVPVTEHPALLAEWKQNFRMNFHPGLVDEETARVIGQYADAVSFDFIIDDETIREVLGLDKTGADYIRSYRALRRHARVYPHLVIGLRGGGLAGEYDALEALRELGVDGLVLIVFFPVAGTRYAGRRPPDIEEAAAFIATARIMFPQMPLYLGCMRPRGRYRAQLDVLALQAGVNKIVLPARPAVEYARESGWRVDYGEECCVLS</sequence>
<evidence type="ECO:0000256" key="5">
    <source>
        <dbReference type="SAM" id="MobiDB-lite"/>
    </source>
</evidence>
<dbReference type="SUPFAM" id="SSF102114">
    <property type="entry name" value="Radical SAM enzymes"/>
    <property type="match status" value="1"/>
</dbReference>
<protein>
    <recommendedName>
        <fullName evidence="6">Elp3/MiaA/NifB-like radical SAM core domain-containing protein</fullName>
    </recommendedName>
</protein>
<dbReference type="InterPro" id="IPR007197">
    <property type="entry name" value="rSAM"/>
</dbReference>
<dbReference type="Gene3D" id="3.20.20.70">
    <property type="entry name" value="Aldolase class I"/>
    <property type="match status" value="1"/>
</dbReference>
<proteinExistence type="predicted"/>
<dbReference type="GO" id="GO:0003824">
    <property type="term" value="F:catalytic activity"/>
    <property type="evidence" value="ECO:0007669"/>
    <property type="project" value="InterPro"/>
</dbReference>
<dbReference type="SFLD" id="SFLDS00029">
    <property type="entry name" value="Radical_SAM"/>
    <property type="match status" value="1"/>
</dbReference>
<dbReference type="InterPro" id="IPR006638">
    <property type="entry name" value="Elp3/MiaA/NifB-like_rSAM"/>
</dbReference>
<evidence type="ECO:0000259" key="6">
    <source>
        <dbReference type="SMART" id="SM00729"/>
    </source>
</evidence>
<evidence type="ECO:0000256" key="2">
    <source>
        <dbReference type="ARBA" id="ARBA00022723"/>
    </source>
</evidence>
<reference evidence="7 8" key="1">
    <citation type="submission" date="2016-04" db="EMBL/GenBank/DDBJ databases">
        <authorList>
            <person name="Evans L.H."/>
            <person name="Alamgir A."/>
            <person name="Owens N."/>
            <person name="Weber N.D."/>
            <person name="Virtaneva K."/>
            <person name="Barbian K."/>
            <person name="Babar A."/>
            <person name="Rosenke K."/>
        </authorList>
    </citation>
    <scope>NUCLEOTIDE SEQUENCE [LARGE SCALE GENOMIC DNA]</scope>
    <source>
        <strain evidence="7 8">LMa1</strain>
    </source>
</reference>
<dbReference type="InterPro" id="IPR058240">
    <property type="entry name" value="rSAM_sf"/>
</dbReference>
<accession>A0A1B7LIE9</accession>
<evidence type="ECO:0000256" key="4">
    <source>
        <dbReference type="ARBA" id="ARBA00023014"/>
    </source>
</evidence>
<evidence type="ECO:0000256" key="3">
    <source>
        <dbReference type="ARBA" id="ARBA00023004"/>
    </source>
</evidence>
<name>A0A1B7LIE9_9FIRM</name>
<keyword evidence="1" id="KW-0949">S-adenosyl-L-methionine</keyword>
<gene>
    <name evidence="7" type="ORF">A6M21_16785</name>
</gene>
<dbReference type="GO" id="GO:0046872">
    <property type="term" value="F:metal ion binding"/>
    <property type="evidence" value="ECO:0007669"/>
    <property type="project" value="UniProtKB-KW"/>
</dbReference>
<dbReference type="AlphaFoldDB" id="A0A1B7LIE9"/>
<comment type="caution">
    <text evidence="7">The sequence shown here is derived from an EMBL/GenBank/DDBJ whole genome shotgun (WGS) entry which is preliminary data.</text>
</comment>
<dbReference type="Proteomes" id="UP000078532">
    <property type="component" value="Unassembled WGS sequence"/>
</dbReference>
<keyword evidence="4" id="KW-0411">Iron-sulfur</keyword>
<keyword evidence="2" id="KW-0479">Metal-binding</keyword>
<keyword evidence="3" id="KW-0408">Iron</keyword>
<dbReference type="SMART" id="SM00729">
    <property type="entry name" value="Elp3"/>
    <property type="match status" value="1"/>
</dbReference>
<dbReference type="STRING" id="1838280.A6M21_16785"/>
<dbReference type="OrthoDB" id="5420460at2"/>
<keyword evidence="8" id="KW-1185">Reference proteome</keyword>
<evidence type="ECO:0000313" key="7">
    <source>
        <dbReference type="EMBL" id="OAT86350.1"/>
    </source>
</evidence>
<evidence type="ECO:0000256" key="1">
    <source>
        <dbReference type="ARBA" id="ARBA00022691"/>
    </source>
</evidence>